<dbReference type="SUPFAM" id="SSF56672">
    <property type="entry name" value="DNA/RNA polymerases"/>
    <property type="match status" value="1"/>
</dbReference>
<sequence length="95" mass="10905">MDYTDLNKACPKDSYPLSSIDRLVDGSSRYCLLSFMDAYDMHPCHNLNCDVRLGEPRPCRPQRSHHRRFGLGNARKPNGKAGLESEIWVRELVAR</sequence>
<dbReference type="Gene3D" id="3.30.70.270">
    <property type="match status" value="1"/>
</dbReference>
<dbReference type="InterPro" id="IPR043128">
    <property type="entry name" value="Rev_trsase/Diguanyl_cyclase"/>
</dbReference>
<gene>
    <name evidence="1" type="ORF">CR513_35131</name>
</gene>
<dbReference type="Proteomes" id="UP000257109">
    <property type="component" value="Unassembled WGS sequence"/>
</dbReference>
<reference evidence="1" key="1">
    <citation type="submission" date="2018-05" db="EMBL/GenBank/DDBJ databases">
        <title>Draft genome of Mucuna pruriens seed.</title>
        <authorList>
            <person name="Nnadi N.E."/>
            <person name="Vos R."/>
            <person name="Hasami M.H."/>
            <person name="Devisetty U.K."/>
            <person name="Aguiy J.C."/>
        </authorList>
    </citation>
    <scope>NUCLEOTIDE SEQUENCE [LARGE SCALE GENOMIC DNA]</scope>
    <source>
        <strain evidence="1">JCA_2017</strain>
    </source>
</reference>
<keyword evidence="2" id="KW-1185">Reference proteome</keyword>
<name>A0A371G008_MUCPR</name>
<accession>A0A371G008</accession>
<proteinExistence type="predicted"/>
<organism evidence="1 2">
    <name type="scientific">Mucuna pruriens</name>
    <name type="common">Velvet bean</name>
    <name type="synonym">Dolichos pruriens</name>
    <dbReference type="NCBI Taxonomy" id="157652"/>
    <lineage>
        <taxon>Eukaryota</taxon>
        <taxon>Viridiplantae</taxon>
        <taxon>Streptophyta</taxon>
        <taxon>Embryophyta</taxon>
        <taxon>Tracheophyta</taxon>
        <taxon>Spermatophyta</taxon>
        <taxon>Magnoliopsida</taxon>
        <taxon>eudicotyledons</taxon>
        <taxon>Gunneridae</taxon>
        <taxon>Pentapetalae</taxon>
        <taxon>rosids</taxon>
        <taxon>fabids</taxon>
        <taxon>Fabales</taxon>
        <taxon>Fabaceae</taxon>
        <taxon>Papilionoideae</taxon>
        <taxon>50 kb inversion clade</taxon>
        <taxon>NPAAA clade</taxon>
        <taxon>indigoferoid/millettioid clade</taxon>
        <taxon>Phaseoleae</taxon>
        <taxon>Mucuna</taxon>
    </lineage>
</organism>
<dbReference type="EMBL" id="QJKJ01007210">
    <property type="protein sequence ID" value="RDX83904.1"/>
    <property type="molecule type" value="Genomic_DNA"/>
</dbReference>
<dbReference type="InterPro" id="IPR043502">
    <property type="entry name" value="DNA/RNA_pol_sf"/>
</dbReference>
<evidence type="ECO:0000313" key="2">
    <source>
        <dbReference type="Proteomes" id="UP000257109"/>
    </source>
</evidence>
<feature type="non-terminal residue" evidence="1">
    <location>
        <position position="1"/>
    </location>
</feature>
<dbReference type="OrthoDB" id="1423731at2759"/>
<comment type="caution">
    <text evidence="1">The sequence shown here is derived from an EMBL/GenBank/DDBJ whole genome shotgun (WGS) entry which is preliminary data.</text>
</comment>
<evidence type="ECO:0000313" key="1">
    <source>
        <dbReference type="EMBL" id="RDX83904.1"/>
    </source>
</evidence>
<protein>
    <submittedName>
        <fullName evidence="1">Uncharacterized protein</fullName>
    </submittedName>
</protein>
<dbReference type="AlphaFoldDB" id="A0A371G008"/>